<dbReference type="OrthoDB" id="408631at2759"/>
<dbReference type="Gene3D" id="3.40.50.1820">
    <property type="entry name" value="alpha/beta hydrolase"/>
    <property type="match status" value="1"/>
</dbReference>
<comment type="caution">
    <text evidence="3">The sequence shown here is derived from an EMBL/GenBank/DDBJ whole genome shotgun (WGS) entry which is preliminary data.</text>
</comment>
<dbReference type="Pfam" id="PF07859">
    <property type="entry name" value="Abhydrolase_3"/>
    <property type="match status" value="1"/>
</dbReference>
<accession>A0A5N5QK85</accession>
<dbReference type="InterPro" id="IPR050300">
    <property type="entry name" value="GDXG_lipolytic_enzyme"/>
</dbReference>
<feature type="domain" description="Alpha/beta hydrolase fold-3" evidence="2">
    <location>
        <begin position="105"/>
        <end position="280"/>
    </location>
</feature>
<dbReference type="GO" id="GO:0016787">
    <property type="term" value="F:hydrolase activity"/>
    <property type="evidence" value="ECO:0007669"/>
    <property type="project" value="UniProtKB-KW"/>
</dbReference>
<evidence type="ECO:0000313" key="3">
    <source>
        <dbReference type="EMBL" id="KAB5592044.1"/>
    </source>
</evidence>
<name>A0A5N5QK85_9AGAM</name>
<evidence type="ECO:0000256" key="1">
    <source>
        <dbReference type="ARBA" id="ARBA00022801"/>
    </source>
</evidence>
<evidence type="ECO:0000259" key="2">
    <source>
        <dbReference type="Pfam" id="PF07859"/>
    </source>
</evidence>
<keyword evidence="4" id="KW-1185">Reference proteome</keyword>
<dbReference type="InterPro" id="IPR029058">
    <property type="entry name" value="AB_hydrolase_fold"/>
</dbReference>
<keyword evidence="1 3" id="KW-0378">Hydrolase</keyword>
<sequence>MIHTSQFLQVLSGKAPEYTKFQPDQEFSIRSNSSRRRIRINIYEPSGFDKSKSYPVHLNFHGSGFMVDMFGTDSDFCRMVSDSTGAIVLDCDYAKGGCSTRQKSIAALVDGVSAPESPFPAATDDVKDVIDHVVANAEGYFDTSRITIGGFSAGGTLALTAGVSQPKNTLKAVVSLYPCADLALESAIKNPPPVSKGNSNPIPPWFNQLVRDSYTPPGTDMSDPRLSPANTPVSSLPERVLIVVCEEDPLRYDGVVLAKRLQAEGANVALKEIPKVVHIWDKSAVNGTSGAEAKYDAYEAMIDTLRAAYGL</sequence>
<dbReference type="InterPro" id="IPR013094">
    <property type="entry name" value="AB_hydrolase_3"/>
</dbReference>
<dbReference type="PANTHER" id="PTHR48081:SF8">
    <property type="entry name" value="ALPHA_BETA HYDROLASE FOLD-3 DOMAIN-CONTAINING PROTEIN-RELATED"/>
    <property type="match status" value="1"/>
</dbReference>
<dbReference type="PANTHER" id="PTHR48081">
    <property type="entry name" value="AB HYDROLASE SUPERFAMILY PROTEIN C4A8.06C"/>
    <property type="match status" value="1"/>
</dbReference>
<protein>
    <submittedName>
        <fullName evidence="3">Alpha/beta hydrolase fold protein</fullName>
    </submittedName>
</protein>
<reference evidence="3 4" key="1">
    <citation type="journal article" date="2019" name="Fungal Biol. Biotechnol.">
        <title>Draft genome sequence of fastidious pathogen Ceratobasidium theobromae, which causes vascular-streak dieback in Theobroma cacao.</title>
        <authorList>
            <person name="Ali S.S."/>
            <person name="Asman A."/>
            <person name="Shao J."/>
            <person name="Firmansyah A.P."/>
            <person name="Susilo A.W."/>
            <person name="Rosmana A."/>
            <person name="McMahon P."/>
            <person name="Junaid M."/>
            <person name="Guest D."/>
            <person name="Kheng T.Y."/>
            <person name="Meinhardt L.W."/>
            <person name="Bailey B.A."/>
        </authorList>
    </citation>
    <scope>NUCLEOTIDE SEQUENCE [LARGE SCALE GENOMIC DNA]</scope>
    <source>
        <strain evidence="3 4">CT2</strain>
    </source>
</reference>
<dbReference type="EMBL" id="SSOP01000078">
    <property type="protein sequence ID" value="KAB5592044.1"/>
    <property type="molecule type" value="Genomic_DNA"/>
</dbReference>
<dbReference type="SUPFAM" id="SSF53474">
    <property type="entry name" value="alpha/beta-Hydrolases"/>
    <property type="match status" value="1"/>
</dbReference>
<proteinExistence type="predicted"/>
<evidence type="ECO:0000313" key="4">
    <source>
        <dbReference type="Proteomes" id="UP000383932"/>
    </source>
</evidence>
<dbReference type="Proteomes" id="UP000383932">
    <property type="component" value="Unassembled WGS sequence"/>
</dbReference>
<dbReference type="AlphaFoldDB" id="A0A5N5QK85"/>
<gene>
    <name evidence="3" type="ORF">CTheo_4496</name>
</gene>
<organism evidence="3 4">
    <name type="scientific">Ceratobasidium theobromae</name>
    <dbReference type="NCBI Taxonomy" id="1582974"/>
    <lineage>
        <taxon>Eukaryota</taxon>
        <taxon>Fungi</taxon>
        <taxon>Dikarya</taxon>
        <taxon>Basidiomycota</taxon>
        <taxon>Agaricomycotina</taxon>
        <taxon>Agaricomycetes</taxon>
        <taxon>Cantharellales</taxon>
        <taxon>Ceratobasidiaceae</taxon>
        <taxon>Ceratobasidium</taxon>
    </lineage>
</organism>